<sequence length="69" mass="7776">MVLITGVHVPGIGSQGLRHTRDTPNKRGADEKWDTGRMAAVFLNCIQKLYVFRLLIPEMDVFMSVKCLT</sequence>
<evidence type="ECO:0000313" key="1">
    <source>
        <dbReference type="EMBL" id="KAK8508777.1"/>
    </source>
</evidence>
<protein>
    <submittedName>
        <fullName evidence="1">Uncharacterized protein</fullName>
    </submittedName>
</protein>
<gene>
    <name evidence="1" type="ORF">V6N12_034881</name>
</gene>
<dbReference type="Proteomes" id="UP001472677">
    <property type="component" value="Unassembled WGS sequence"/>
</dbReference>
<organism evidence="1 2">
    <name type="scientific">Hibiscus sabdariffa</name>
    <name type="common">roselle</name>
    <dbReference type="NCBI Taxonomy" id="183260"/>
    <lineage>
        <taxon>Eukaryota</taxon>
        <taxon>Viridiplantae</taxon>
        <taxon>Streptophyta</taxon>
        <taxon>Embryophyta</taxon>
        <taxon>Tracheophyta</taxon>
        <taxon>Spermatophyta</taxon>
        <taxon>Magnoliopsida</taxon>
        <taxon>eudicotyledons</taxon>
        <taxon>Gunneridae</taxon>
        <taxon>Pentapetalae</taxon>
        <taxon>rosids</taxon>
        <taxon>malvids</taxon>
        <taxon>Malvales</taxon>
        <taxon>Malvaceae</taxon>
        <taxon>Malvoideae</taxon>
        <taxon>Hibiscus</taxon>
    </lineage>
</organism>
<reference evidence="1 2" key="1">
    <citation type="journal article" date="2024" name="G3 (Bethesda)">
        <title>Genome assembly of Hibiscus sabdariffa L. provides insights into metabolisms of medicinal natural products.</title>
        <authorList>
            <person name="Kim T."/>
        </authorList>
    </citation>
    <scope>NUCLEOTIDE SEQUENCE [LARGE SCALE GENOMIC DNA]</scope>
    <source>
        <strain evidence="1">TK-2024</strain>
        <tissue evidence="1">Old leaves</tissue>
    </source>
</reference>
<comment type="caution">
    <text evidence="1">The sequence shown here is derived from an EMBL/GenBank/DDBJ whole genome shotgun (WGS) entry which is preliminary data.</text>
</comment>
<evidence type="ECO:0000313" key="2">
    <source>
        <dbReference type="Proteomes" id="UP001472677"/>
    </source>
</evidence>
<accession>A0ABR2BQJ4</accession>
<name>A0ABR2BQJ4_9ROSI</name>
<proteinExistence type="predicted"/>
<keyword evidence="2" id="KW-1185">Reference proteome</keyword>
<dbReference type="EMBL" id="JBBPBM010000097">
    <property type="protein sequence ID" value="KAK8508777.1"/>
    <property type="molecule type" value="Genomic_DNA"/>
</dbReference>